<evidence type="ECO:0000256" key="6">
    <source>
        <dbReference type="ARBA" id="ARBA00023163"/>
    </source>
</evidence>
<name>A0A7J7N7F5_9MAGN</name>
<keyword evidence="3" id="KW-0805">Transcription regulation</keyword>
<dbReference type="InterPro" id="IPR006563">
    <property type="entry name" value="POX_dom"/>
</dbReference>
<dbReference type="SMART" id="SM00574">
    <property type="entry name" value="POX"/>
    <property type="match status" value="1"/>
</dbReference>
<keyword evidence="4 8" id="KW-0238">DNA-binding</keyword>
<evidence type="ECO:0000259" key="10">
    <source>
        <dbReference type="PROSITE" id="PS50071"/>
    </source>
</evidence>
<dbReference type="PROSITE" id="PS50071">
    <property type="entry name" value="HOMEOBOX_2"/>
    <property type="match status" value="1"/>
</dbReference>
<proteinExistence type="inferred from homology"/>
<evidence type="ECO:0000256" key="9">
    <source>
        <dbReference type="SAM" id="MobiDB-lite"/>
    </source>
</evidence>
<evidence type="ECO:0000313" key="11">
    <source>
        <dbReference type="EMBL" id="KAF6163056.1"/>
    </source>
</evidence>
<evidence type="ECO:0000256" key="1">
    <source>
        <dbReference type="ARBA" id="ARBA00004123"/>
    </source>
</evidence>
<evidence type="ECO:0000256" key="5">
    <source>
        <dbReference type="ARBA" id="ARBA00023155"/>
    </source>
</evidence>
<dbReference type="InterPro" id="IPR001356">
    <property type="entry name" value="HD"/>
</dbReference>
<dbReference type="AlphaFoldDB" id="A0A7J7N7F5"/>
<keyword evidence="7 8" id="KW-0539">Nucleus</keyword>
<organism evidence="11 12">
    <name type="scientific">Kingdonia uniflora</name>
    <dbReference type="NCBI Taxonomy" id="39325"/>
    <lineage>
        <taxon>Eukaryota</taxon>
        <taxon>Viridiplantae</taxon>
        <taxon>Streptophyta</taxon>
        <taxon>Embryophyta</taxon>
        <taxon>Tracheophyta</taxon>
        <taxon>Spermatophyta</taxon>
        <taxon>Magnoliopsida</taxon>
        <taxon>Ranunculales</taxon>
        <taxon>Circaeasteraceae</taxon>
        <taxon>Kingdonia</taxon>
    </lineage>
</organism>
<dbReference type="Pfam" id="PF05920">
    <property type="entry name" value="Homeobox_KN"/>
    <property type="match status" value="1"/>
</dbReference>
<evidence type="ECO:0000256" key="8">
    <source>
        <dbReference type="PROSITE-ProRule" id="PRU00108"/>
    </source>
</evidence>
<sequence>FPQSQSVELHQPPTVSSHQTYIRRNIMNPFEPSKEIDHQGGQTLSLTLGSHLPSQYTSQEFQSFATVVGNSRYLKPTQSLLNEVVSSGGKDIDVVSDRYISGLICNGRKVGLSPALQAELYENGFSSAPKDEAQVRIAGLLGLLDEVEIRYERYYHQMEEVVRSFELVAGLGAAKPYSALALQAMAKHFSKMRDRIIVQVYKMLRQIRNDLPKFSTGFSQLSLSDQETRQRRVSLQMQLGMMVQNQRQVWRQTRGLPDYSVGTLRVWLFEHILHPYPTESEKQMLASQTGLTKIQVSNWFINARVRVWKPMIEEIYREEFSESDSSTSESVNKSAPDPAEI</sequence>
<dbReference type="SUPFAM" id="SSF46689">
    <property type="entry name" value="Homeodomain-like"/>
    <property type="match status" value="1"/>
</dbReference>
<dbReference type="OrthoDB" id="10056939at2759"/>
<dbReference type="GO" id="GO:0006355">
    <property type="term" value="P:regulation of DNA-templated transcription"/>
    <property type="evidence" value="ECO:0007669"/>
    <property type="project" value="InterPro"/>
</dbReference>
<keyword evidence="12" id="KW-1185">Reference proteome</keyword>
<dbReference type="InterPro" id="IPR050224">
    <property type="entry name" value="TALE_homeobox"/>
</dbReference>
<feature type="DNA-binding region" description="Homeobox" evidence="8">
    <location>
        <begin position="271"/>
        <end position="311"/>
    </location>
</feature>
<dbReference type="Proteomes" id="UP000541444">
    <property type="component" value="Unassembled WGS sequence"/>
</dbReference>
<dbReference type="GO" id="GO:0003677">
    <property type="term" value="F:DNA binding"/>
    <property type="evidence" value="ECO:0007669"/>
    <property type="project" value="UniProtKB-UniRule"/>
</dbReference>
<dbReference type="EMBL" id="JACGCM010001002">
    <property type="protein sequence ID" value="KAF6163056.1"/>
    <property type="molecule type" value="Genomic_DNA"/>
</dbReference>
<dbReference type="InterPro" id="IPR008422">
    <property type="entry name" value="KN_HD"/>
</dbReference>
<keyword evidence="5 8" id="KW-0371">Homeobox</keyword>
<dbReference type="GO" id="GO:0005634">
    <property type="term" value="C:nucleus"/>
    <property type="evidence" value="ECO:0007669"/>
    <property type="project" value="UniProtKB-SubCell"/>
</dbReference>
<feature type="domain" description="Homeobox" evidence="10">
    <location>
        <begin position="269"/>
        <end position="310"/>
    </location>
</feature>
<keyword evidence="6" id="KW-0804">Transcription</keyword>
<feature type="non-terminal residue" evidence="11">
    <location>
        <position position="1"/>
    </location>
</feature>
<accession>A0A7J7N7F5</accession>
<dbReference type="Pfam" id="PF07526">
    <property type="entry name" value="POX"/>
    <property type="match status" value="1"/>
</dbReference>
<reference evidence="11 12" key="1">
    <citation type="journal article" date="2020" name="IScience">
        <title>Genome Sequencing of the Endangered Kingdonia uniflora (Circaeasteraceae, Ranunculales) Reveals Potential Mechanisms of Evolutionary Specialization.</title>
        <authorList>
            <person name="Sun Y."/>
            <person name="Deng T."/>
            <person name="Zhang A."/>
            <person name="Moore M.J."/>
            <person name="Landis J.B."/>
            <person name="Lin N."/>
            <person name="Zhang H."/>
            <person name="Zhang X."/>
            <person name="Huang J."/>
            <person name="Zhang X."/>
            <person name="Sun H."/>
            <person name="Wang H."/>
        </authorList>
    </citation>
    <scope>NUCLEOTIDE SEQUENCE [LARGE SCALE GENOMIC DNA]</scope>
    <source>
        <strain evidence="11">TB1705</strain>
        <tissue evidence="11">Leaf</tissue>
    </source>
</reference>
<comment type="subcellular location">
    <subcellularLocation>
        <location evidence="1 8">Nucleus</location>
    </subcellularLocation>
</comment>
<dbReference type="CDD" id="cd00086">
    <property type="entry name" value="homeodomain"/>
    <property type="match status" value="1"/>
</dbReference>
<evidence type="ECO:0000256" key="2">
    <source>
        <dbReference type="ARBA" id="ARBA00006454"/>
    </source>
</evidence>
<evidence type="ECO:0000256" key="3">
    <source>
        <dbReference type="ARBA" id="ARBA00023015"/>
    </source>
</evidence>
<gene>
    <name evidence="11" type="ORF">GIB67_001384</name>
</gene>
<protein>
    <recommendedName>
        <fullName evidence="10">Homeobox domain-containing protein</fullName>
    </recommendedName>
</protein>
<evidence type="ECO:0000256" key="7">
    <source>
        <dbReference type="ARBA" id="ARBA00023242"/>
    </source>
</evidence>
<feature type="region of interest" description="Disordered" evidence="9">
    <location>
        <begin position="319"/>
        <end position="341"/>
    </location>
</feature>
<dbReference type="SMART" id="SM00389">
    <property type="entry name" value="HOX"/>
    <property type="match status" value="1"/>
</dbReference>
<dbReference type="Gene3D" id="1.10.10.60">
    <property type="entry name" value="Homeodomain-like"/>
    <property type="match status" value="1"/>
</dbReference>
<comment type="similarity">
    <text evidence="2">Belongs to the TALE/BELL homeobox family.</text>
</comment>
<dbReference type="InterPro" id="IPR009057">
    <property type="entry name" value="Homeodomain-like_sf"/>
</dbReference>
<evidence type="ECO:0000313" key="12">
    <source>
        <dbReference type="Proteomes" id="UP000541444"/>
    </source>
</evidence>
<dbReference type="PANTHER" id="PTHR11850">
    <property type="entry name" value="HOMEOBOX PROTEIN TRANSCRIPTION FACTORS"/>
    <property type="match status" value="1"/>
</dbReference>
<evidence type="ECO:0000256" key="4">
    <source>
        <dbReference type="ARBA" id="ARBA00023125"/>
    </source>
</evidence>
<comment type="caution">
    <text evidence="11">The sequence shown here is derived from an EMBL/GenBank/DDBJ whole genome shotgun (WGS) entry which is preliminary data.</text>
</comment>